<dbReference type="EMBL" id="PNHE01000031">
    <property type="protein sequence ID" value="PMC57986.1"/>
    <property type="molecule type" value="Genomic_DNA"/>
</dbReference>
<proteinExistence type="predicted"/>
<evidence type="ECO:0000313" key="2">
    <source>
        <dbReference type="Proteomes" id="UP000235682"/>
    </source>
</evidence>
<gene>
    <name evidence="1" type="ORF">CJ205_06700</name>
</gene>
<accession>A0A2N6SLQ4</accession>
<name>A0A2N6SLQ4_9LACT</name>
<dbReference type="AlphaFoldDB" id="A0A2N6SLQ4"/>
<evidence type="ECO:0008006" key="3">
    <source>
        <dbReference type="Google" id="ProtNLM"/>
    </source>
</evidence>
<reference evidence="1 2" key="1">
    <citation type="submission" date="2017-09" db="EMBL/GenBank/DDBJ databases">
        <title>Bacterial strain isolated from the female urinary microbiota.</title>
        <authorList>
            <person name="Thomas-White K."/>
            <person name="Kumar N."/>
            <person name="Forster S."/>
            <person name="Putonti C."/>
            <person name="Lawley T."/>
            <person name="Wolfe A.J."/>
        </authorList>
    </citation>
    <scope>NUCLEOTIDE SEQUENCE [LARGE SCALE GENOMIC DNA]</scope>
    <source>
        <strain evidence="1 2">UMB0852</strain>
    </source>
</reference>
<organism evidence="1 2">
    <name type="scientific">Dolosicoccus paucivorans</name>
    <dbReference type="NCBI Taxonomy" id="84521"/>
    <lineage>
        <taxon>Bacteria</taxon>
        <taxon>Bacillati</taxon>
        <taxon>Bacillota</taxon>
        <taxon>Bacilli</taxon>
        <taxon>Lactobacillales</taxon>
        <taxon>Aerococcaceae</taxon>
        <taxon>Dolosicoccus</taxon>
    </lineage>
</organism>
<sequence>MKQRIWFISLCLILVMTLAGCRSYSKEPSLKFVSYGASRVVLTDIETGRREVCVESGKGGFPEFILPHLTNEEDAFYGELDWIPIYTDENAEEHLQLLNTHSKKTINLTKLFQRTKDGSCQIYEWRILSDRTSERPVKEYLYVTLKNNHSNQEPEGYLIDFEELTEATRFEDFTSVNLDCNTLAKRYYGYIRGWADEDIPFYESTFQPWDDQTLQVDLLQRNVKVIEDEFILLDSMRMAQLNDNHTILSFEPILPNRTAVFGAVSPDDPFIIFISTERSHYNDMDVHQIDLNTKEVTHITSFKEQRNPLENYVGIIKW</sequence>
<dbReference type="PROSITE" id="PS51257">
    <property type="entry name" value="PROKAR_LIPOPROTEIN"/>
    <property type="match status" value="1"/>
</dbReference>
<dbReference type="Proteomes" id="UP000235682">
    <property type="component" value="Unassembled WGS sequence"/>
</dbReference>
<keyword evidence="2" id="KW-1185">Reference proteome</keyword>
<dbReference type="RefSeq" id="WP_102227970.1">
    <property type="nucleotide sequence ID" value="NZ_PNFY01000030.1"/>
</dbReference>
<evidence type="ECO:0000313" key="1">
    <source>
        <dbReference type="EMBL" id="PMC57986.1"/>
    </source>
</evidence>
<comment type="caution">
    <text evidence="1">The sequence shown here is derived from an EMBL/GenBank/DDBJ whole genome shotgun (WGS) entry which is preliminary data.</text>
</comment>
<protein>
    <recommendedName>
        <fullName evidence="3">Lipoprotein</fullName>
    </recommendedName>
</protein>